<sequence length="311" mass="31930">MPVAGWAEGEAMRRLLVLRNPSAGGAGDEAHDVVMAVLKEHADVVEVTAGDPRDLAGLLGEHPGRDPVAVGGDGTLHGVVAALSARGELKTRTVGLVPLGTGNDMARALGIPLEPSQAARVVTGGVERRMDLLYDDQGGIVVNAVHLGVGVAAGQAATALKPVLRRFAYAAGGLAAGVRARGWRVRVEVDGRVLADGRRRVLMVGVGNGTSIGGGTPLTPGARPDDGLADVMVSFSTGPVRRLVYGVLLRLGRHGRQDTVVFARGSRIQISGPASEVNADGEITGPVSGRTWTVTPAAWRITVPSPVPPPG</sequence>
<dbReference type="InterPro" id="IPR045540">
    <property type="entry name" value="YegS/DAGK_C"/>
</dbReference>
<dbReference type="InterPro" id="IPR017438">
    <property type="entry name" value="ATP-NAD_kinase_N"/>
</dbReference>
<evidence type="ECO:0000313" key="10">
    <source>
        <dbReference type="EMBL" id="MFC6085612.1"/>
    </source>
</evidence>
<comment type="cofactor">
    <cofactor evidence="1">
        <name>Mg(2+)</name>
        <dbReference type="ChEBI" id="CHEBI:18420"/>
    </cofactor>
</comment>
<evidence type="ECO:0000256" key="8">
    <source>
        <dbReference type="ARBA" id="ARBA00023264"/>
    </source>
</evidence>
<evidence type="ECO:0000256" key="2">
    <source>
        <dbReference type="ARBA" id="ARBA00005983"/>
    </source>
</evidence>
<comment type="similarity">
    <text evidence="2">Belongs to the diacylglycerol/lipid kinase family.</text>
</comment>
<keyword evidence="3 10" id="KW-0808">Transferase</keyword>
<keyword evidence="11" id="KW-1185">Reference proteome</keyword>
<dbReference type="InterPro" id="IPR016064">
    <property type="entry name" value="NAD/diacylglycerol_kinase_sf"/>
</dbReference>
<dbReference type="Gene3D" id="2.60.200.40">
    <property type="match status" value="1"/>
</dbReference>
<dbReference type="Pfam" id="PF00781">
    <property type="entry name" value="DAGK_cat"/>
    <property type="match status" value="1"/>
</dbReference>
<dbReference type="EMBL" id="JBHSRF010000066">
    <property type="protein sequence ID" value="MFC6085612.1"/>
    <property type="molecule type" value="Genomic_DNA"/>
</dbReference>
<keyword evidence="6" id="KW-0067">ATP-binding</keyword>
<gene>
    <name evidence="10" type="ORF">ACFP1K_30915</name>
</gene>
<keyword evidence="4" id="KW-0547">Nucleotide-binding</keyword>
<dbReference type="Proteomes" id="UP001596137">
    <property type="component" value="Unassembled WGS sequence"/>
</dbReference>
<evidence type="ECO:0000256" key="6">
    <source>
        <dbReference type="ARBA" id="ARBA00022840"/>
    </source>
</evidence>
<protein>
    <submittedName>
        <fullName evidence="10">Diacylglycerol/lipid kinase family protein</fullName>
        <ecNumber evidence="10">2.7.1.-</ecNumber>
    </submittedName>
</protein>
<evidence type="ECO:0000256" key="1">
    <source>
        <dbReference type="ARBA" id="ARBA00001946"/>
    </source>
</evidence>
<dbReference type="PROSITE" id="PS50146">
    <property type="entry name" value="DAGK"/>
    <property type="match status" value="1"/>
</dbReference>
<keyword evidence="5 10" id="KW-0418">Kinase</keyword>
<dbReference type="RefSeq" id="WP_380759934.1">
    <property type="nucleotide sequence ID" value="NZ_JBHSRF010000066.1"/>
</dbReference>
<proteinExistence type="inferred from homology"/>
<accession>A0ABW1NT42</accession>
<dbReference type="GO" id="GO:0016301">
    <property type="term" value="F:kinase activity"/>
    <property type="evidence" value="ECO:0007669"/>
    <property type="project" value="UniProtKB-KW"/>
</dbReference>
<evidence type="ECO:0000259" key="9">
    <source>
        <dbReference type="PROSITE" id="PS50146"/>
    </source>
</evidence>
<dbReference type="Pfam" id="PF19279">
    <property type="entry name" value="YegS_C"/>
    <property type="match status" value="1"/>
</dbReference>
<dbReference type="PANTHER" id="PTHR12358">
    <property type="entry name" value="SPHINGOSINE KINASE"/>
    <property type="match status" value="1"/>
</dbReference>
<evidence type="ECO:0000256" key="7">
    <source>
        <dbReference type="ARBA" id="ARBA00023209"/>
    </source>
</evidence>
<organism evidence="10 11">
    <name type="scientific">Sphaerisporangium aureirubrum</name>
    <dbReference type="NCBI Taxonomy" id="1544736"/>
    <lineage>
        <taxon>Bacteria</taxon>
        <taxon>Bacillati</taxon>
        <taxon>Actinomycetota</taxon>
        <taxon>Actinomycetes</taxon>
        <taxon>Streptosporangiales</taxon>
        <taxon>Streptosporangiaceae</taxon>
        <taxon>Sphaerisporangium</taxon>
    </lineage>
</organism>
<reference evidence="11" key="1">
    <citation type="journal article" date="2019" name="Int. J. Syst. Evol. Microbiol.">
        <title>The Global Catalogue of Microorganisms (GCM) 10K type strain sequencing project: providing services to taxonomists for standard genome sequencing and annotation.</title>
        <authorList>
            <consortium name="The Broad Institute Genomics Platform"/>
            <consortium name="The Broad Institute Genome Sequencing Center for Infectious Disease"/>
            <person name="Wu L."/>
            <person name="Ma J."/>
        </authorList>
    </citation>
    <scope>NUCLEOTIDE SEQUENCE [LARGE SCALE GENOMIC DNA]</scope>
    <source>
        <strain evidence="11">JCM 30346</strain>
    </source>
</reference>
<evidence type="ECO:0000313" key="11">
    <source>
        <dbReference type="Proteomes" id="UP001596137"/>
    </source>
</evidence>
<evidence type="ECO:0000256" key="3">
    <source>
        <dbReference type="ARBA" id="ARBA00022679"/>
    </source>
</evidence>
<keyword evidence="7" id="KW-0443">Lipid metabolism</keyword>
<dbReference type="PANTHER" id="PTHR12358:SF106">
    <property type="entry name" value="LIPID KINASE YEGS"/>
    <property type="match status" value="1"/>
</dbReference>
<dbReference type="Gene3D" id="3.40.50.10330">
    <property type="entry name" value="Probable inorganic polyphosphate/atp-NAD kinase, domain 1"/>
    <property type="match status" value="1"/>
</dbReference>
<dbReference type="InterPro" id="IPR050187">
    <property type="entry name" value="Lipid_Phosphate_FormReg"/>
</dbReference>
<keyword evidence="7" id="KW-0444">Lipid biosynthesis</keyword>
<name>A0ABW1NT42_9ACTN</name>
<dbReference type="SUPFAM" id="SSF111331">
    <property type="entry name" value="NAD kinase/diacylglycerol kinase-like"/>
    <property type="match status" value="1"/>
</dbReference>
<feature type="domain" description="DAGKc" evidence="9">
    <location>
        <begin position="10"/>
        <end position="139"/>
    </location>
</feature>
<dbReference type="InterPro" id="IPR001206">
    <property type="entry name" value="Diacylglycerol_kinase_cat_dom"/>
</dbReference>
<evidence type="ECO:0000256" key="5">
    <source>
        <dbReference type="ARBA" id="ARBA00022777"/>
    </source>
</evidence>
<keyword evidence="8" id="KW-1208">Phospholipid metabolism</keyword>
<comment type="caution">
    <text evidence="10">The sequence shown here is derived from an EMBL/GenBank/DDBJ whole genome shotgun (WGS) entry which is preliminary data.</text>
</comment>
<dbReference type="SMART" id="SM00046">
    <property type="entry name" value="DAGKc"/>
    <property type="match status" value="1"/>
</dbReference>
<dbReference type="EC" id="2.7.1.-" evidence="10"/>
<keyword evidence="7" id="KW-0594">Phospholipid biosynthesis</keyword>
<evidence type="ECO:0000256" key="4">
    <source>
        <dbReference type="ARBA" id="ARBA00022741"/>
    </source>
</evidence>